<sequence length="534" mass="59038">MNLKGRLIAAGVLAAAAVITFGIAKSGRLISDKQEDTVFSGRKETLYLWYADEGLTSYLSAAAVTYNESHDVRVVPVLESGLEYLEKINSASLAEDGGADIYVLSHDLLGKAYLAGLASEVSPPEGVLMEESYMGTGLNAAAYKDKIIGYPFYFETSALLYNKTYLKDMAVSFLETEKARAEAENQEGAQGQGAEGEETAPADGSAQAGENTGTGSEAGSGEDAGDGRAEDEMAANGFSKEQIAEKMQELLPATIEEIETFADNYDAPEQVEGVFKWDVTDIFYNYFFVGNSIKIGGEAGWDTSQIDIYNQDAIASMRVYQDLNQFFSIDTGEIDYDTILDEFIDGKMVFTIATTDAVARLEQAREEGLFAYEYDVALAPDVSESKKGRSLSMTNCVVVNGYSENKEEANDFAYFLTSQYNDILYARAGKVSAAKEMSYDYETLGCFAKEYERSISMPKMIETSGFWLRLEQLFSKVWNGADANEMLKQLSEQVMSQVTGSPYEEQYIEEEIPKEEDEEYLDEEYYTQEALDEQ</sequence>
<dbReference type="GO" id="GO:0015768">
    <property type="term" value="P:maltose transport"/>
    <property type="evidence" value="ECO:0007669"/>
    <property type="project" value="TreeGrafter"/>
</dbReference>
<keyword evidence="2" id="KW-0813">Transport</keyword>
<gene>
    <name evidence="5" type="ORF">D7V94_19135</name>
</gene>
<evidence type="ECO:0000313" key="6">
    <source>
        <dbReference type="Proteomes" id="UP000280696"/>
    </source>
</evidence>
<accession>A0A3A9ABW5</accession>
<evidence type="ECO:0000256" key="3">
    <source>
        <dbReference type="ARBA" id="ARBA00022729"/>
    </source>
</evidence>
<dbReference type="PANTHER" id="PTHR30061">
    <property type="entry name" value="MALTOSE-BINDING PERIPLASMIC PROTEIN"/>
    <property type="match status" value="1"/>
</dbReference>
<organism evidence="5 6">
    <name type="scientific">Parablautia intestinalis</name>
    <dbReference type="NCBI Taxonomy" id="2320100"/>
    <lineage>
        <taxon>Bacteria</taxon>
        <taxon>Bacillati</taxon>
        <taxon>Bacillota</taxon>
        <taxon>Clostridia</taxon>
        <taxon>Lachnospirales</taxon>
        <taxon>Lachnospiraceae</taxon>
        <taxon>Parablautia</taxon>
    </lineage>
</organism>
<name>A0A3A9ABW5_9FIRM</name>
<keyword evidence="3" id="KW-0732">Signal</keyword>
<evidence type="ECO:0000256" key="1">
    <source>
        <dbReference type="ARBA" id="ARBA00008520"/>
    </source>
</evidence>
<reference evidence="5 6" key="1">
    <citation type="submission" date="2018-09" db="EMBL/GenBank/DDBJ databases">
        <title>Murine metabolic-syndrome-specific gut microbial biobank.</title>
        <authorList>
            <person name="Liu C."/>
        </authorList>
    </citation>
    <scope>NUCLEOTIDE SEQUENCE [LARGE SCALE GENOMIC DNA]</scope>
    <source>
        <strain evidence="5 6">0.1xD8-82</strain>
    </source>
</reference>
<comment type="caution">
    <text evidence="5">The sequence shown here is derived from an EMBL/GenBank/DDBJ whole genome shotgun (WGS) entry which is preliminary data.</text>
</comment>
<proteinExistence type="inferred from homology"/>
<evidence type="ECO:0000256" key="4">
    <source>
        <dbReference type="SAM" id="MobiDB-lite"/>
    </source>
</evidence>
<evidence type="ECO:0000313" key="5">
    <source>
        <dbReference type="EMBL" id="RKI88614.1"/>
    </source>
</evidence>
<protein>
    <submittedName>
        <fullName evidence="5">Extracellular solute-binding protein</fullName>
    </submittedName>
</protein>
<evidence type="ECO:0000256" key="2">
    <source>
        <dbReference type="ARBA" id="ARBA00022448"/>
    </source>
</evidence>
<dbReference type="RefSeq" id="WP_120471914.1">
    <property type="nucleotide sequence ID" value="NZ_RAYQ01000027.1"/>
</dbReference>
<dbReference type="InterPro" id="IPR006059">
    <property type="entry name" value="SBP"/>
</dbReference>
<dbReference type="EMBL" id="RAYQ01000027">
    <property type="protein sequence ID" value="RKI88614.1"/>
    <property type="molecule type" value="Genomic_DNA"/>
</dbReference>
<dbReference type="GO" id="GO:0042956">
    <property type="term" value="P:maltodextrin transmembrane transport"/>
    <property type="evidence" value="ECO:0007669"/>
    <property type="project" value="TreeGrafter"/>
</dbReference>
<dbReference type="Gene3D" id="3.40.190.10">
    <property type="entry name" value="Periplasmic binding protein-like II"/>
    <property type="match status" value="3"/>
</dbReference>
<dbReference type="AlphaFoldDB" id="A0A3A9ABW5"/>
<dbReference type="PANTHER" id="PTHR30061:SF50">
    <property type="entry name" value="MALTOSE_MALTODEXTRIN-BINDING PERIPLASMIC PROTEIN"/>
    <property type="match status" value="1"/>
</dbReference>
<dbReference type="Pfam" id="PF13416">
    <property type="entry name" value="SBP_bac_8"/>
    <property type="match status" value="1"/>
</dbReference>
<keyword evidence="6" id="KW-1185">Reference proteome</keyword>
<feature type="region of interest" description="Disordered" evidence="4">
    <location>
        <begin position="181"/>
        <end position="229"/>
    </location>
</feature>
<dbReference type="OrthoDB" id="9766758at2"/>
<dbReference type="SUPFAM" id="SSF53850">
    <property type="entry name" value="Periplasmic binding protein-like II"/>
    <property type="match status" value="2"/>
</dbReference>
<dbReference type="Proteomes" id="UP000280696">
    <property type="component" value="Unassembled WGS sequence"/>
</dbReference>
<feature type="compositionally biased region" description="Polar residues" evidence="4">
    <location>
        <begin position="208"/>
        <end position="217"/>
    </location>
</feature>
<comment type="similarity">
    <text evidence="1">Belongs to the bacterial solute-binding protein 1 family.</text>
</comment>
<dbReference type="GO" id="GO:1901982">
    <property type="term" value="F:maltose binding"/>
    <property type="evidence" value="ECO:0007669"/>
    <property type="project" value="TreeGrafter"/>
</dbReference>
<dbReference type="GO" id="GO:0055052">
    <property type="term" value="C:ATP-binding cassette (ABC) transporter complex, substrate-binding subunit-containing"/>
    <property type="evidence" value="ECO:0007669"/>
    <property type="project" value="TreeGrafter"/>
</dbReference>